<proteinExistence type="predicted"/>
<feature type="domain" description="HTH luxR-type" evidence="4">
    <location>
        <begin position="207"/>
        <end position="272"/>
    </location>
</feature>
<dbReference type="PANTHER" id="PTHR44688">
    <property type="entry name" value="DNA-BINDING TRANSCRIPTIONAL ACTIVATOR DEVR_DOSR"/>
    <property type="match status" value="1"/>
</dbReference>
<evidence type="ECO:0000259" key="4">
    <source>
        <dbReference type="PROSITE" id="PS50043"/>
    </source>
</evidence>
<dbReference type="PANTHER" id="PTHR44688:SF16">
    <property type="entry name" value="DNA-BINDING TRANSCRIPTIONAL ACTIVATOR DEVR_DOSR"/>
    <property type="match status" value="1"/>
</dbReference>
<dbReference type="CDD" id="cd06170">
    <property type="entry name" value="LuxR_C_like"/>
    <property type="match status" value="1"/>
</dbReference>
<protein>
    <submittedName>
        <fullName evidence="5">Helix-turn-helix transcriptional regulator</fullName>
    </submittedName>
</protein>
<keyword evidence="2" id="KW-0238">DNA-binding</keyword>
<dbReference type="SUPFAM" id="SSF46894">
    <property type="entry name" value="C-terminal effector domain of the bipartite response regulators"/>
    <property type="match status" value="1"/>
</dbReference>
<evidence type="ECO:0000313" key="6">
    <source>
        <dbReference type="Proteomes" id="UP001626549"/>
    </source>
</evidence>
<gene>
    <name evidence="5" type="ORF">R0137_03430</name>
</gene>
<dbReference type="Pfam" id="PF00196">
    <property type="entry name" value="GerE"/>
    <property type="match status" value="1"/>
</dbReference>
<dbReference type="SMART" id="SM00421">
    <property type="entry name" value="HTH_LUXR"/>
    <property type="match status" value="1"/>
</dbReference>
<dbReference type="PROSITE" id="PS00622">
    <property type="entry name" value="HTH_LUXR_1"/>
    <property type="match status" value="1"/>
</dbReference>
<keyword evidence="6" id="KW-1185">Reference proteome</keyword>
<dbReference type="PROSITE" id="PS50043">
    <property type="entry name" value="HTH_LUXR_2"/>
    <property type="match status" value="1"/>
</dbReference>
<evidence type="ECO:0000313" key="5">
    <source>
        <dbReference type="EMBL" id="WOJ97631.1"/>
    </source>
</evidence>
<dbReference type="EMBL" id="CP136865">
    <property type="protein sequence ID" value="WOJ97631.1"/>
    <property type="molecule type" value="Genomic_DNA"/>
</dbReference>
<name>A0ABZ0IDW0_9GAMM</name>
<evidence type="ECO:0000256" key="3">
    <source>
        <dbReference type="ARBA" id="ARBA00023163"/>
    </source>
</evidence>
<organism evidence="5 6">
    <name type="scientific">Congregibacter brevis</name>
    <dbReference type="NCBI Taxonomy" id="3081201"/>
    <lineage>
        <taxon>Bacteria</taxon>
        <taxon>Pseudomonadati</taxon>
        <taxon>Pseudomonadota</taxon>
        <taxon>Gammaproteobacteria</taxon>
        <taxon>Cellvibrionales</taxon>
        <taxon>Halieaceae</taxon>
        <taxon>Congregibacter</taxon>
    </lineage>
</organism>
<dbReference type="RefSeq" id="WP_407328552.1">
    <property type="nucleotide sequence ID" value="NZ_CP136865.1"/>
</dbReference>
<dbReference type="InterPro" id="IPR000792">
    <property type="entry name" value="Tscrpt_reg_LuxR_C"/>
</dbReference>
<keyword evidence="3" id="KW-0804">Transcription</keyword>
<dbReference type="InterPro" id="IPR016032">
    <property type="entry name" value="Sig_transdc_resp-reg_C-effctor"/>
</dbReference>
<accession>A0ABZ0IDW0</accession>
<dbReference type="Proteomes" id="UP001626549">
    <property type="component" value="Chromosome"/>
</dbReference>
<reference evidence="5 6" key="1">
    <citation type="submission" date="2023-10" db="EMBL/GenBank/DDBJ databases">
        <title>Two novel species belonging to the OM43/NOR5 clade.</title>
        <authorList>
            <person name="Park M."/>
        </authorList>
    </citation>
    <scope>NUCLEOTIDE SEQUENCE [LARGE SCALE GENOMIC DNA]</scope>
    <source>
        <strain evidence="5 6">IMCC45268</strain>
    </source>
</reference>
<sequence>MMDTLPSKHTIEHSLASHLDPKLAALSELIASCLPALGTERFADELIAGLRALVPVDDATVIYYAGGDLPSLVYSEKPRARASDTMERFLAGAFLLDPFYKAANEEGRFGVFLLKELAPARFRDSEYYHSWYRSCGFTDECGFLVEVGQDAFVNVALGRVAQQRFSQAQLRTLRSVQLAIDELCKQHWSSQSSSGDGIREHLHLALDDFGSSLLTERETQVINLVLHGHSTKSVATRLGISVETVKLHRKHAYAKLEVSSQAELFYLFLDSLMSHQDYRGGDTLISYLQKPSPKKAT</sequence>
<dbReference type="InterPro" id="IPR036388">
    <property type="entry name" value="WH-like_DNA-bd_sf"/>
</dbReference>
<keyword evidence="1" id="KW-0805">Transcription regulation</keyword>
<evidence type="ECO:0000256" key="2">
    <source>
        <dbReference type="ARBA" id="ARBA00023125"/>
    </source>
</evidence>
<dbReference type="Gene3D" id="1.10.10.10">
    <property type="entry name" value="Winged helix-like DNA-binding domain superfamily/Winged helix DNA-binding domain"/>
    <property type="match status" value="1"/>
</dbReference>
<evidence type="ECO:0000256" key="1">
    <source>
        <dbReference type="ARBA" id="ARBA00023015"/>
    </source>
</evidence>
<dbReference type="PRINTS" id="PR00038">
    <property type="entry name" value="HTHLUXR"/>
</dbReference>